<dbReference type="PANTHER" id="PTHR24305">
    <property type="entry name" value="CYTOCHROME P450"/>
    <property type="match status" value="1"/>
</dbReference>
<protein>
    <recommendedName>
        <fullName evidence="11">Cytochrome P450</fullName>
    </recommendedName>
</protein>
<keyword evidence="7" id="KW-0408">Iron</keyword>
<comment type="cofactor">
    <cofactor evidence="1">
        <name>heme</name>
        <dbReference type="ChEBI" id="CHEBI:30413"/>
    </cofactor>
</comment>
<gene>
    <name evidence="9" type="ORF">A0H81_12650</name>
</gene>
<dbReference type="STRING" id="5627.A0A1C7LS38"/>
<evidence type="ECO:0000313" key="9">
    <source>
        <dbReference type="EMBL" id="OBZ67348.1"/>
    </source>
</evidence>
<evidence type="ECO:0000256" key="3">
    <source>
        <dbReference type="ARBA" id="ARBA00010617"/>
    </source>
</evidence>
<dbReference type="InterPro" id="IPR002403">
    <property type="entry name" value="Cyt_P450_E_grp-IV"/>
</dbReference>
<evidence type="ECO:0008006" key="11">
    <source>
        <dbReference type="Google" id="ProtNLM"/>
    </source>
</evidence>
<name>A0A1C7LS38_GRIFR</name>
<dbReference type="OMA" id="SLYWRNK"/>
<sequence length="466" mass="52470">MFLMCEQHRKQRKMLNPVFSLANMRELLPVIQPIATKLFSVLLEQLPTDGGSKEIDLLPWMARGTLEYICQAGMGYTFHALEPSKTNEYADAIRRLAPAALRILLLRPFVPMVMRNFSLYWRNKMVDWLPIKPLRDLRDIVAVMDRGSRRIFAEKRAAMHHGREATSEDDLGSRMKGKDIMSIMLRANASSDSADRLTDEELLGQMNTLILAGFETTTTAICRMLYILAREPAVQARLRREIRQAKRDYAVAQGITFTDESEEWKKVSLPYDILVGLPYLDAVLRETLRDTTLPLQFPVRSVSGAEVSAIAVPKNTTVIMSILAANHNKEAWGEDASVWRPERWLSASGERIGFGKDADTILGEDAELAHVVEGTPGNKGGVKYPGVYASIGFKFAEMEMKQILTTLLSSMHFSLPSAADENGVKKEIYWKMNGLQVPVVRPPHGDFMTAQVPLDVRLVREDDFLT</sequence>
<dbReference type="InterPro" id="IPR001128">
    <property type="entry name" value="Cyt_P450"/>
</dbReference>
<evidence type="ECO:0000256" key="4">
    <source>
        <dbReference type="ARBA" id="ARBA00022617"/>
    </source>
</evidence>
<dbReference type="Gene3D" id="1.10.630.10">
    <property type="entry name" value="Cytochrome P450"/>
    <property type="match status" value="1"/>
</dbReference>
<dbReference type="InterPro" id="IPR036396">
    <property type="entry name" value="Cyt_P450_sf"/>
</dbReference>
<dbReference type="InterPro" id="IPR050121">
    <property type="entry name" value="Cytochrome_P450_monoxygenase"/>
</dbReference>
<evidence type="ECO:0000256" key="6">
    <source>
        <dbReference type="ARBA" id="ARBA00023002"/>
    </source>
</evidence>
<dbReference type="OrthoDB" id="1470350at2759"/>
<organism evidence="9 10">
    <name type="scientific">Grifola frondosa</name>
    <name type="common">Maitake</name>
    <name type="synonym">Polyporus frondosus</name>
    <dbReference type="NCBI Taxonomy" id="5627"/>
    <lineage>
        <taxon>Eukaryota</taxon>
        <taxon>Fungi</taxon>
        <taxon>Dikarya</taxon>
        <taxon>Basidiomycota</taxon>
        <taxon>Agaricomycotina</taxon>
        <taxon>Agaricomycetes</taxon>
        <taxon>Polyporales</taxon>
        <taxon>Grifolaceae</taxon>
        <taxon>Grifola</taxon>
    </lineage>
</organism>
<keyword evidence="5" id="KW-0479">Metal-binding</keyword>
<evidence type="ECO:0000256" key="5">
    <source>
        <dbReference type="ARBA" id="ARBA00022723"/>
    </source>
</evidence>
<dbReference type="GO" id="GO:0016705">
    <property type="term" value="F:oxidoreductase activity, acting on paired donors, with incorporation or reduction of molecular oxygen"/>
    <property type="evidence" value="ECO:0007669"/>
    <property type="project" value="InterPro"/>
</dbReference>
<evidence type="ECO:0000256" key="2">
    <source>
        <dbReference type="ARBA" id="ARBA00005179"/>
    </source>
</evidence>
<dbReference type="Pfam" id="PF00067">
    <property type="entry name" value="p450"/>
    <property type="match status" value="1"/>
</dbReference>
<proteinExistence type="inferred from homology"/>
<dbReference type="EMBL" id="LUGG01000024">
    <property type="protein sequence ID" value="OBZ67348.1"/>
    <property type="molecule type" value="Genomic_DNA"/>
</dbReference>
<dbReference type="SUPFAM" id="SSF48264">
    <property type="entry name" value="Cytochrome P450"/>
    <property type="match status" value="1"/>
</dbReference>
<keyword evidence="6" id="KW-0560">Oxidoreductase</keyword>
<comment type="pathway">
    <text evidence="2">Secondary metabolite biosynthesis.</text>
</comment>
<comment type="similarity">
    <text evidence="3">Belongs to the cytochrome P450 family.</text>
</comment>
<dbReference type="PANTHER" id="PTHR24305:SF166">
    <property type="entry name" value="CYTOCHROME P450 12A4, MITOCHONDRIAL-RELATED"/>
    <property type="match status" value="1"/>
</dbReference>
<dbReference type="GO" id="GO:0005506">
    <property type="term" value="F:iron ion binding"/>
    <property type="evidence" value="ECO:0007669"/>
    <property type="project" value="InterPro"/>
</dbReference>
<accession>A0A1C7LS38</accession>
<keyword evidence="8" id="KW-0503">Monooxygenase</keyword>
<keyword evidence="4" id="KW-0349">Heme</keyword>
<evidence type="ECO:0000256" key="7">
    <source>
        <dbReference type="ARBA" id="ARBA00023004"/>
    </source>
</evidence>
<dbReference type="GO" id="GO:0004497">
    <property type="term" value="F:monooxygenase activity"/>
    <property type="evidence" value="ECO:0007669"/>
    <property type="project" value="UniProtKB-KW"/>
</dbReference>
<keyword evidence="10" id="KW-1185">Reference proteome</keyword>
<reference evidence="9 10" key="1">
    <citation type="submission" date="2016-03" db="EMBL/GenBank/DDBJ databases">
        <title>Whole genome sequencing of Grifola frondosa 9006-11.</title>
        <authorList>
            <person name="Min B."/>
            <person name="Park H."/>
            <person name="Kim J.-G."/>
            <person name="Cho H."/>
            <person name="Oh Y.-L."/>
            <person name="Kong W.-S."/>
            <person name="Choi I.-G."/>
        </authorList>
    </citation>
    <scope>NUCLEOTIDE SEQUENCE [LARGE SCALE GENOMIC DNA]</scope>
    <source>
        <strain evidence="9 10">9006-11</strain>
    </source>
</reference>
<evidence type="ECO:0000313" key="10">
    <source>
        <dbReference type="Proteomes" id="UP000092993"/>
    </source>
</evidence>
<evidence type="ECO:0000256" key="1">
    <source>
        <dbReference type="ARBA" id="ARBA00001971"/>
    </source>
</evidence>
<dbReference type="Proteomes" id="UP000092993">
    <property type="component" value="Unassembled WGS sequence"/>
</dbReference>
<dbReference type="AlphaFoldDB" id="A0A1C7LS38"/>
<comment type="caution">
    <text evidence="9">The sequence shown here is derived from an EMBL/GenBank/DDBJ whole genome shotgun (WGS) entry which is preliminary data.</text>
</comment>
<dbReference type="PRINTS" id="PR00465">
    <property type="entry name" value="EP450IV"/>
</dbReference>
<evidence type="ECO:0000256" key="8">
    <source>
        <dbReference type="ARBA" id="ARBA00023033"/>
    </source>
</evidence>
<dbReference type="GO" id="GO:0020037">
    <property type="term" value="F:heme binding"/>
    <property type="evidence" value="ECO:0007669"/>
    <property type="project" value="InterPro"/>
</dbReference>